<evidence type="ECO:0000256" key="5">
    <source>
        <dbReference type="SAM" id="Phobius"/>
    </source>
</evidence>
<organism evidence="6 7">
    <name type="scientific">Rhodoplanes roseus</name>
    <dbReference type="NCBI Taxonomy" id="29409"/>
    <lineage>
        <taxon>Bacteria</taxon>
        <taxon>Pseudomonadati</taxon>
        <taxon>Pseudomonadota</taxon>
        <taxon>Alphaproteobacteria</taxon>
        <taxon>Hyphomicrobiales</taxon>
        <taxon>Nitrobacteraceae</taxon>
        <taxon>Rhodoplanes</taxon>
    </lineage>
</organism>
<keyword evidence="7" id="KW-1185">Reference proteome</keyword>
<keyword evidence="4 5" id="KW-0472">Membrane</keyword>
<dbReference type="Pfam" id="PF02600">
    <property type="entry name" value="DsbB"/>
    <property type="match status" value="1"/>
</dbReference>
<comment type="caution">
    <text evidence="6">The sequence shown here is derived from an EMBL/GenBank/DDBJ whole genome shotgun (WGS) entry which is preliminary data.</text>
</comment>
<evidence type="ECO:0000256" key="2">
    <source>
        <dbReference type="ARBA" id="ARBA00022692"/>
    </source>
</evidence>
<accession>A0A327KY08</accession>
<dbReference type="RefSeq" id="WP_111420500.1">
    <property type="nucleotide sequence ID" value="NZ_NPEX01000138.1"/>
</dbReference>
<evidence type="ECO:0000313" key="6">
    <source>
        <dbReference type="EMBL" id="RAI42633.1"/>
    </source>
</evidence>
<protein>
    <submittedName>
        <fullName evidence="6">Disulfide bond formation protein B</fullName>
    </submittedName>
</protein>
<name>A0A327KY08_9BRAD</name>
<evidence type="ECO:0000256" key="1">
    <source>
        <dbReference type="ARBA" id="ARBA00004141"/>
    </source>
</evidence>
<comment type="subcellular location">
    <subcellularLocation>
        <location evidence="1">Membrane</location>
        <topology evidence="1">Multi-pass membrane protein</topology>
    </subcellularLocation>
</comment>
<dbReference type="PIRSF" id="PIRSF033913">
    <property type="entry name" value="S-S_format_DsbB"/>
    <property type="match status" value="1"/>
</dbReference>
<dbReference type="GO" id="GO:0015035">
    <property type="term" value="F:protein-disulfide reductase activity"/>
    <property type="evidence" value="ECO:0007669"/>
    <property type="project" value="InterPro"/>
</dbReference>
<dbReference type="OrthoDB" id="9808637at2"/>
<dbReference type="InterPro" id="IPR023380">
    <property type="entry name" value="DsbB-like_sf"/>
</dbReference>
<sequence>MSFRSDAIATPQADTRRWPPAALAAVLVAAASTAILLGATFFQHVVGIPPCPLCLEQRIPHYVAVPLALVVALLAWRRAPRAVVAIGFLAVAAALLTAAGIGAYHAGVEWGFWAGPSDCSGDIKAFGSAGSLLQQMQTTSVIRCDVVMFRFLGLSLAGWNVVMSVGLAAVALWGLAKTLRRA</sequence>
<dbReference type="SUPFAM" id="SSF158442">
    <property type="entry name" value="DsbB-like"/>
    <property type="match status" value="1"/>
</dbReference>
<dbReference type="EMBL" id="NPEX01000138">
    <property type="protein sequence ID" value="RAI42633.1"/>
    <property type="molecule type" value="Genomic_DNA"/>
</dbReference>
<feature type="transmembrane region" description="Helical" evidence="5">
    <location>
        <begin position="59"/>
        <end position="76"/>
    </location>
</feature>
<dbReference type="GO" id="GO:0016020">
    <property type="term" value="C:membrane"/>
    <property type="evidence" value="ECO:0007669"/>
    <property type="project" value="UniProtKB-SubCell"/>
</dbReference>
<evidence type="ECO:0000256" key="4">
    <source>
        <dbReference type="ARBA" id="ARBA00023136"/>
    </source>
</evidence>
<feature type="transmembrane region" description="Helical" evidence="5">
    <location>
        <begin position="21"/>
        <end position="39"/>
    </location>
</feature>
<feature type="transmembrane region" description="Helical" evidence="5">
    <location>
        <begin position="83"/>
        <end position="106"/>
    </location>
</feature>
<keyword evidence="2 5" id="KW-0812">Transmembrane</keyword>
<reference evidence="6 7" key="1">
    <citation type="submission" date="2017-07" db="EMBL/GenBank/DDBJ databases">
        <title>Draft Genome Sequences of Select Purple Nonsulfur Bacteria.</title>
        <authorList>
            <person name="Lasarre B."/>
            <person name="Mckinlay J.B."/>
        </authorList>
    </citation>
    <scope>NUCLEOTIDE SEQUENCE [LARGE SCALE GENOMIC DNA]</scope>
    <source>
        <strain evidence="6 7">DSM 5909</strain>
    </source>
</reference>
<dbReference type="InterPro" id="IPR003752">
    <property type="entry name" value="DiS_bond_form_DsbB/BdbC"/>
</dbReference>
<proteinExistence type="predicted"/>
<evidence type="ECO:0000256" key="3">
    <source>
        <dbReference type="ARBA" id="ARBA00022989"/>
    </source>
</evidence>
<dbReference type="Gene3D" id="1.20.1550.10">
    <property type="entry name" value="DsbB-like"/>
    <property type="match status" value="1"/>
</dbReference>
<dbReference type="Proteomes" id="UP000249130">
    <property type="component" value="Unassembled WGS sequence"/>
</dbReference>
<keyword evidence="3 5" id="KW-1133">Transmembrane helix</keyword>
<gene>
    <name evidence="6" type="ORF">CH341_18570</name>
</gene>
<dbReference type="GO" id="GO:0006457">
    <property type="term" value="P:protein folding"/>
    <property type="evidence" value="ECO:0007669"/>
    <property type="project" value="InterPro"/>
</dbReference>
<dbReference type="InterPro" id="IPR024199">
    <property type="entry name" value="Uncharacterised_DsbB"/>
</dbReference>
<evidence type="ECO:0000313" key="7">
    <source>
        <dbReference type="Proteomes" id="UP000249130"/>
    </source>
</evidence>
<dbReference type="AlphaFoldDB" id="A0A327KY08"/>
<feature type="transmembrane region" description="Helical" evidence="5">
    <location>
        <begin position="156"/>
        <end position="176"/>
    </location>
</feature>